<dbReference type="InterPro" id="IPR036390">
    <property type="entry name" value="WH_DNA-bd_sf"/>
</dbReference>
<dbReference type="SMART" id="SM00347">
    <property type="entry name" value="HTH_MARR"/>
    <property type="match status" value="1"/>
</dbReference>
<keyword evidence="2" id="KW-0238">DNA-binding</keyword>
<dbReference type="Proteomes" id="UP000199559">
    <property type="component" value="Unassembled WGS sequence"/>
</dbReference>
<evidence type="ECO:0000313" key="2">
    <source>
        <dbReference type="EMBL" id="SFJ30922.1"/>
    </source>
</evidence>
<feature type="domain" description="HTH marR-type" evidence="1">
    <location>
        <begin position="8"/>
        <end position="141"/>
    </location>
</feature>
<dbReference type="InterPro" id="IPR039422">
    <property type="entry name" value="MarR/SlyA-like"/>
</dbReference>
<dbReference type="Gene3D" id="1.10.10.10">
    <property type="entry name" value="Winged helix-like DNA-binding domain superfamily/Winged helix DNA-binding domain"/>
    <property type="match status" value="1"/>
</dbReference>
<dbReference type="STRING" id="1144750.SAMN05443431_10656"/>
<dbReference type="PANTHER" id="PTHR33164:SF43">
    <property type="entry name" value="HTH-TYPE TRANSCRIPTIONAL REPRESSOR YETL"/>
    <property type="match status" value="1"/>
</dbReference>
<dbReference type="PANTHER" id="PTHR33164">
    <property type="entry name" value="TRANSCRIPTIONAL REGULATOR, MARR FAMILY"/>
    <property type="match status" value="1"/>
</dbReference>
<dbReference type="PROSITE" id="PS50995">
    <property type="entry name" value="HTH_MARR_2"/>
    <property type="match status" value="1"/>
</dbReference>
<sequence length="144" mass="16377">MSKKYIFTDSVGYLTTTISRILKQKLQSRFNTLDLNTTPEQWRLLVLISNEGEMNQSQIAKLQHKDRAATKRMLDNLENKQLVIRKSGIDARSNTIALTKAGQHVVNIFKDASKNTVTEALSCFTETEAKTLNQLLNKLLTHIE</sequence>
<dbReference type="GO" id="GO:0006950">
    <property type="term" value="P:response to stress"/>
    <property type="evidence" value="ECO:0007669"/>
    <property type="project" value="TreeGrafter"/>
</dbReference>
<dbReference type="GO" id="GO:0003700">
    <property type="term" value="F:DNA-binding transcription factor activity"/>
    <property type="evidence" value="ECO:0007669"/>
    <property type="project" value="InterPro"/>
</dbReference>
<dbReference type="AlphaFoldDB" id="A0A1I3QBK2"/>
<dbReference type="EMBL" id="FORM01000006">
    <property type="protein sequence ID" value="SFJ30922.1"/>
    <property type="molecule type" value="Genomic_DNA"/>
</dbReference>
<name>A0A1I3QBK2_9FLAO</name>
<dbReference type="PRINTS" id="PR00598">
    <property type="entry name" value="HTHMARR"/>
</dbReference>
<dbReference type="RefSeq" id="WP_090840258.1">
    <property type="nucleotide sequence ID" value="NZ_FORM01000006.1"/>
</dbReference>
<dbReference type="InterPro" id="IPR036388">
    <property type="entry name" value="WH-like_DNA-bd_sf"/>
</dbReference>
<dbReference type="GO" id="GO:0003677">
    <property type="term" value="F:DNA binding"/>
    <property type="evidence" value="ECO:0007669"/>
    <property type="project" value="UniProtKB-KW"/>
</dbReference>
<protein>
    <submittedName>
        <fullName evidence="2">DNA-binding transcriptional regulator, MarR family</fullName>
    </submittedName>
</protein>
<accession>A0A1I3QBK2</accession>
<organism evidence="2 3">
    <name type="scientific">Olleya namhaensis</name>
    <dbReference type="NCBI Taxonomy" id="1144750"/>
    <lineage>
        <taxon>Bacteria</taxon>
        <taxon>Pseudomonadati</taxon>
        <taxon>Bacteroidota</taxon>
        <taxon>Flavobacteriia</taxon>
        <taxon>Flavobacteriales</taxon>
        <taxon>Flavobacteriaceae</taxon>
    </lineage>
</organism>
<proteinExistence type="predicted"/>
<keyword evidence="3" id="KW-1185">Reference proteome</keyword>
<dbReference type="InterPro" id="IPR000835">
    <property type="entry name" value="HTH_MarR-typ"/>
</dbReference>
<evidence type="ECO:0000259" key="1">
    <source>
        <dbReference type="PROSITE" id="PS50995"/>
    </source>
</evidence>
<dbReference type="SUPFAM" id="SSF46785">
    <property type="entry name" value="Winged helix' DNA-binding domain"/>
    <property type="match status" value="1"/>
</dbReference>
<evidence type="ECO:0000313" key="3">
    <source>
        <dbReference type="Proteomes" id="UP000199559"/>
    </source>
</evidence>
<reference evidence="3" key="1">
    <citation type="submission" date="2016-10" db="EMBL/GenBank/DDBJ databases">
        <authorList>
            <person name="Varghese N."/>
            <person name="Submissions S."/>
        </authorList>
    </citation>
    <scope>NUCLEOTIDE SEQUENCE [LARGE SCALE GENOMIC DNA]</scope>
    <source>
        <strain evidence="3">DSM 28881</strain>
    </source>
</reference>
<dbReference type="Pfam" id="PF01047">
    <property type="entry name" value="MarR"/>
    <property type="match status" value="1"/>
</dbReference>
<gene>
    <name evidence="2" type="ORF">SAMN05443431_10656</name>
</gene>